<name>A0A2H6KJ67_9APIC</name>
<protein>
    <recommendedName>
        <fullName evidence="10">C3H1-type domain-containing protein</fullName>
    </recommendedName>
</protein>
<dbReference type="EMBL" id="BDSA01000012">
    <property type="protein sequence ID" value="GBE63030.1"/>
    <property type="molecule type" value="Genomic_DNA"/>
</dbReference>
<feature type="coiled-coil region" evidence="5">
    <location>
        <begin position="675"/>
        <end position="702"/>
    </location>
</feature>
<keyword evidence="7" id="KW-0812">Transmembrane</keyword>
<evidence type="ECO:0000256" key="3">
    <source>
        <dbReference type="ARBA" id="ARBA00023175"/>
    </source>
</evidence>
<feature type="coiled-coil region" evidence="5">
    <location>
        <begin position="278"/>
        <end position="331"/>
    </location>
</feature>
<keyword evidence="3" id="KW-0505">Motor protein</keyword>
<dbReference type="PANTHER" id="PTHR47970">
    <property type="entry name" value="KINESIN-LIKE PROTEIN KIF11"/>
    <property type="match status" value="1"/>
</dbReference>
<keyword evidence="9" id="KW-1185">Reference proteome</keyword>
<comment type="subcellular location">
    <subcellularLocation>
        <location evidence="1">Cytoplasm</location>
        <location evidence="1">Cytoskeleton</location>
    </subcellularLocation>
</comment>
<evidence type="ECO:0000256" key="6">
    <source>
        <dbReference type="SAM" id="MobiDB-lite"/>
    </source>
</evidence>
<keyword evidence="5" id="KW-0175">Coiled coil</keyword>
<feature type="transmembrane region" description="Helical" evidence="7">
    <location>
        <begin position="3927"/>
        <end position="3950"/>
    </location>
</feature>
<dbReference type="PANTHER" id="PTHR47970:SF12">
    <property type="entry name" value="KINESIN FAMILY MEMBER 11"/>
    <property type="match status" value="1"/>
</dbReference>
<evidence type="ECO:0000256" key="7">
    <source>
        <dbReference type="SAM" id="Phobius"/>
    </source>
</evidence>
<keyword evidence="2" id="KW-0963">Cytoplasm</keyword>
<feature type="region of interest" description="Disordered" evidence="6">
    <location>
        <begin position="28"/>
        <end position="67"/>
    </location>
</feature>
<evidence type="ECO:0000256" key="1">
    <source>
        <dbReference type="ARBA" id="ARBA00004245"/>
    </source>
</evidence>
<organism evidence="8 9">
    <name type="scientific">Babesia ovata</name>
    <dbReference type="NCBI Taxonomy" id="189622"/>
    <lineage>
        <taxon>Eukaryota</taxon>
        <taxon>Sar</taxon>
        <taxon>Alveolata</taxon>
        <taxon>Apicomplexa</taxon>
        <taxon>Aconoidasida</taxon>
        <taxon>Piroplasmida</taxon>
        <taxon>Babesiidae</taxon>
        <taxon>Babesia</taxon>
    </lineage>
</organism>
<comment type="caution">
    <text evidence="8">The sequence shown here is derived from an EMBL/GenBank/DDBJ whole genome shotgun (WGS) entry which is preliminary data.</text>
</comment>
<feature type="compositionally biased region" description="Basic residues" evidence="6">
    <location>
        <begin position="50"/>
        <end position="66"/>
    </location>
</feature>
<dbReference type="GO" id="GO:0005876">
    <property type="term" value="C:spindle microtubule"/>
    <property type="evidence" value="ECO:0007669"/>
    <property type="project" value="TreeGrafter"/>
</dbReference>
<keyword evidence="7" id="KW-1133">Transmembrane helix</keyword>
<evidence type="ECO:0000256" key="2">
    <source>
        <dbReference type="ARBA" id="ARBA00022490"/>
    </source>
</evidence>
<feature type="region of interest" description="Disordered" evidence="6">
    <location>
        <begin position="2057"/>
        <end position="2102"/>
    </location>
</feature>
<sequence>MRHVPLEDQRTLLPDVISPLVPLLALPAAHHRRPPRRPEDTLTPEITLKPPHRRAVPPRRRTRQGTRQRQVLLTIIVKHGNGGDGKGLEELAKALKKLIGNAVKSATESLEKRRKELECADKGSSNLYDKHCNDLKEKIKKAKGDEKSKLQSQYNGHYSEVHGSESKRKSAEKDLAERRISLGQLAGQLSGFIGSGQEVKDAILYGLQSNVNELSKLLETSCGGEGCCKNVEAIKNLNDVNDKLKKHLKDETKTSKKLVDILSACNLNVHDDPFNKLQEPINQKIQELNQRIEELKRLNNDDNKSKNASEIDKLNKDLQSHNASKKSLETLKGLCEYAEKIDQKSDNTKNLLNNLCGGLEKFLGYQDGNYTGEGIVYSDLDRLCDGVMAFLYSVLKDVHAKQPYQVGRDMLNNDVLRHLSSKLCSGHKGFQSVIEQVATGVGRYNREVESSNKNVSAPIIKLHKEMEELKKQVSDSKNIHGLQVTDDSTYQDVEAAKAQVDKHLKKCKYYTQLFLADMNSARNNILDFNNDCMIHVKNALKAVIHENKRLSKLSATEQSNLESMIKTIEDSMEHLITHINGEIMDKVTSLVKALREKVEQIKKMLVKLNQQLWDYVKDMDKWVAKAKADVESAQKEITKIENAVPGTINQNDMKDIAKKMASWKKTLGDYIIGEKERFSKNVNEARENLAQLENVYKKKLLEIKNNVENAVGDNTKPNNGSVLAALNKLDYSVKAGLESVRWDIKKKLDDYVTGELGNQVEKKLLEFTNGIANTNGKDGMLDSMVTAVQSYVAGFHSTIQVALQTAVGNIIDYNDLVNGFVTQYVNDNQRHHRQLRANRVKWALKQYFDDYVKKIIKQAADSVNLTSTPHLSELVDKLGRFGENFETYLTQNGIVGRTVEGAREVIEPYLWLTQPLTSTTYNNTNLTLALNTVVTAVHSAAKAAATEIGKFIRASDIMSLTMAANKVKTLGESLAGEIKKAEGADDLGKQIQEALGKQLMLIIPNTLRLELQQDGLMSLYKRHTETSAASEPGTLRHTINNIKTHVNDITEGRDGKITATNLNREAPYNKLSAAITGVETLSNNLSVEPTIHNLGTWSDLITNSLDKLTEALWVVGKEANFYLDNVRNGYITNELRAIKENLRQLHVNFNKAVQSAEGLIRLDADTLRDQAITALTNYVSSKITEAQNSLTTRARRNYVTSVKALLTAFAAKVTQELEPLPAQIEEDLRIGFKGFMKTLEDGTTRPGVDHGNIKLLKDLAGQLSNGYTPQAFKDLSTKFKDFYDPLNDYLVKEVKRVHRENNEKKHPHGTEPQHYSDNISRIHDALNDLLTHLNANNRYDHNIHDLLDKLRDAVTGLKPEGFDKPNSPVLEGIRKGLGAFVEELTKVYVSAYDSQVFTENLVDAKYELHPDRDTETVITLRGYGEKCSKVFLTILTRLHSELTGYKKICNDKNASKFKKINMSTGIGKLLKRCGFGVCSKEDSQDDELQNSKNMVGMLATVGLSGLIKDDKSGALQKLCDYLHLFCQVGHHATFSAKKQPCNVYEILTWLTGLPHNRVYKSLPQHVRTYFPKPKGREEEAYSKFNDNELILSGTRTFNVGHIVAALNHVTSKSRDVLCTIIGAGDADTIYGCEFSNNHLNLSYPSDPSGCFDMLLNLLRRLFHVFSFLHAKCKVGANHHGWSDCPYGKDIPTTKSHCNIQPTDKPNDQSKCQTNCQAKCEAKCQPTSPLMSYLNDCLPGHLPHDLSSIGCRSVCSTCPNGKKGMPCLTPLGFRGFSGRTRTGKNLCDIIVDFLRNDYLSSLFCLSPRAPYTLPEHLGFTLSLVSGWHMYRGSRFTNALQESLQTVITDVSIGLCEKPGDLTDALRKAYGSSQDSHVKHEENCVDLSSLSMSIACSDQHCAPYVFSLCSYSYDCLAYKHSNPYLSWAIYLPWTFWDLLNNLYNAFCGITCADWGCRGCLRGDTCRSGKHGVVEDEKKDATCQCPSIVSCKGVAPTLYQYGFSFGEASTLNGGSTAKKCKDFCYAVQGVRQFPVHNQMAFYVYFVSPLVTLFALPAAHRRRPPRRPEDTLPPAFARKPPHRRTVPPRSRTRQGTRQRQLSGQLSGFIGKSEEVNKAISAAIICVKEQIKNCEECQERKKNDAQNLKDLQSCHCPEHEKLKGLEEKLSEISKHNNNPHDILNNLCDGLEAFLGFNPSSKGYSGSGIVYSDLDRLCDGVMAFLHGVLSGVKDDESVMKYDDYINNVDDRLQKLLEDLQSSIGKGRSVFGDKIQEVGERTGAVKNKLGELLHDTIEKYATNVVSGHPDKNLQKQLEEWTSVLGSISDAVNNIETKHVNFLDNSLKTQIMHKIEPVKASLKVLLDSSKEKWFGEQVKVVDGELVKQKEELKNKIEEESDRVQKTLVMKFGEIFKEVENLRNKRSEHIQALRVAVNDTKRFMDNGFQKDYKIKIMEMFDNIRGQVAIVHSSLYSSKAQLEGLISAMQTTLSQLSDGFEKNVKEGVVKDLSALRETISGLEKKVNGQHDYSNLVGGQLKALEKAKNDLDAVAGDKDNSDNHEGNIEKKFNEQIKNNLSQLVDNVYSEIGKLHGFVKNGAAGNGDDKKNRKIQNVMETVLGKVTEIKGEGGKTGLDGIKYYIQGYVRAFTNEGKPGFEKIVQQWIGDILKTEAIKGYIAWWVNFYAKQFKGTTLDGISKQNFLSGTWDTKVHEPIVEAIKKALHGEISEAGALVASQMSKATVRPNEAIRTHIEAVNEGLKLFVSKLDGKFNEKVSIAKSINYSDLKASNTDLPSNATEGLQGVVEVTLTALQCKASQTAKVLNNFALKNGTSPTIRNIGANLDNALQKANEFIDKLNKATSFDDDQKKIPAKAVDDAIEQVNNMVKRIDVHFKTKVIDNLSDAVNQFNSNAIDRIQNAAKNTIKQATQKVQNALSNFGNGEFSNTNLNTQLTALREHIDKLGTYIKDNASGSIDQKMTEIGGLLTELNNISMDTEDGKIYIEKEITDGLMEQLRIDIYNRIDRIAQMVTDADRAFIDAIAALHKVIASAQHLSKEAVITLQATLLEATTKAFKEVTRHIQVLFANGHIAELKALKSLVQTQKTEIERIIRLDKFSGVKGLLKQLKDDVKIVDKKGENKFVALQNAPNHSDFKTFVEKMHAYFTLIYDYVKYQMEEYVKKQFPSETSDAIAKLDRVKEKLDKTLEGLTTSKHFDYTFKTNVDALNGALNYFAPSKFAGPCTVLLDVVKEGVQALAGQLGKAYVNTYSTLNFTESLLADKNDSTSPTPGTDARQKTLTDYGEKCSKTCLTILNTIYHDITNLKHRCESYWKTEKISETNGDKDNPLGLFLQRCGYDIAKDKDSKDGESQCITSITGEDIHKNLVSSTVSATSSSNSSPVIGTIEDVFTYLSTYNKIGHLSSFAAKKQPCSVNEMLCWLTGLPHNGAFSELDKHLEKLSNDKAYAAVASNIFDVRTYSINKICKYAHTLLTTIAGYGDAECGYACDYSNNSLNLHYPTSGDGCLQILVDIFRRLFIPLRFLQRQCAVSTFHYGWRQCYYGKDVPPYNWQCNTHLTDEVNSQAKCQPKCQPTDKPNCQARSPLMSYLNDSLPGHLPHQVSAIGCRAVCSTCPKSTPGQPCLTPLGFRGFSGSVRKGKDLCDILDIFLNIRNLATFFCLAPKAPATLPEHFAFSLCLVTSLTATKSNKSADVRTLQDSFTKSVAKQSIDLYTTAANITSALSDAYGSSQNYHDSTKHHVTAFDADGNETKSGDLSSLSMTTTCSGQQCAPYLSTLCHDAYYCLAEMHSNLYLSWALYLPWILWYYLECLCNAFKDIYCQDWGCRSCLQGNKCRRGQHGLMDDKTKNPNCSCSSMVQCKGVTPTLYRYGFSLGAPWILNEKNCPKTCTNFHEQLVNVLKSRHFTELFKTCDEYLRVIRHPFMTTLLALWSLSLLYLLHIAVVRLDVLRIRSHLRSPSSHRIAAQSLLATARVRALASVKYFSP</sequence>
<dbReference type="VEuPathDB" id="PiroplasmaDB:BOVATA_045230"/>
<gene>
    <name evidence="8" type="ORF">BOVATA_045230</name>
</gene>
<dbReference type="InterPro" id="IPR047149">
    <property type="entry name" value="KIF11-like"/>
</dbReference>
<evidence type="ECO:0000313" key="8">
    <source>
        <dbReference type="EMBL" id="GBE63030.1"/>
    </source>
</evidence>
<accession>A0A2H6KJ67</accession>
<keyword evidence="4" id="KW-0206">Cytoskeleton</keyword>
<dbReference type="GeneID" id="39876800"/>
<feature type="compositionally biased region" description="Basic and acidic residues" evidence="6">
    <location>
        <begin position="159"/>
        <end position="172"/>
    </location>
</feature>
<evidence type="ECO:0000256" key="4">
    <source>
        <dbReference type="ARBA" id="ARBA00023212"/>
    </source>
</evidence>
<keyword evidence="7" id="KW-0472">Membrane</keyword>
<evidence type="ECO:0000313" key="9">
    <source>
        <dbReference type="Proteomes" id="UP000236319"/>
    </source>
</evidence>
<evidence type="ECO:0008006" key="10">
    <source>
        <dbReference type="Google" id="ProtNLM"/>
    </source>
</evidence>
<reference evidence="8 9" key="1">
    <citation type="journal article" date="2017" name="BMC Genomics">
        <title>Whole-genome assembly of Babesia ovata and comparative genomics between closely related pathogens.</title>
        <authorList>
            <person name="Yamagishi J."/>
            <person name="Asada M."/>
            <person name="Hakimi H."/>
            <person name="Tanaka T.Q."/>
            <person name="Sugimoto C."/>
            <person name="Kawazu S."/>
        </authorList>
    </citation>
    <scope>NUCLEOTIDE SEQUENCE [LARGE SCALE GENOMIC DNA]</scope>
    <source>
        <strain evidence="8 9">Miyake</strain>
    </source>
</reference>
<feature type="coiled-coil region" evidence="5">
    <location>
        <begin position="584"/>
        <end position="643"/>
    </location>
</feature>
<dbReference type="GO" id="GO:0008574">
    <property type="term" value="F:plus-end-directed microtubule motor activity"/>
    <property type="evidence" value="ECO:0007669"/>
    <property type="project" value="TreeGrafter"/>
</dbReference>
<feature type="coiled-coil region" evidence="5">
    <location>
        <begin position="2374"/>
        <end position="2401"/>
    </location>
</feature>
<dbReference type="RefSeq" id="XP_028869273.1">
    <property type="nucleotide sequence ID" value="XM_029013440.1"/>
</dbReference>
<feature type="compositionally biased region" description="Basic residues" evidence="6">
    <location>
        <begin position="2075"/>
        <end position="2092"/>
    </location>
</feature>
<dbReference type="GO" id="GO:0051231">
    <property type="term" value="P:spindle elongation"/>
    <property type="evidence" value="ECO:0007669"/>
    <property type="project" value="TreeGrafter"/>
</dbReference>
<dbReference type="GO" id="GO:0072686">
    <property type="term" value="C:mitotic spindle"/>
    <property type="evidence" value="ECO:0007669"/>
    <property type="project" value="TreeGrafter"/>
</dbReference>
<proteinExistence type="predicted"/>
<evidence type="ECO:0000256" key="5">
    <source>
        <dbReference type="SAM" id="Coils"/>
    </source>
</evidence>
<dbReference type="GO" id="GO:0090307">
    <property type="term" value="P:mitotic spindle assembly"/>
    <property type="evidence" value="ECO:0007669"/>
    <property type="project" value="TreeGrafter"/>
</dbReference>
<dbReference type="Proteomes" id="UP000236319">
    <property type="component" value="Unassembled WGS sequence"/>
</dbReference>
<feature type="region of interest" description="Disordered" evidence="6">
    <location>
        <begin position="143"/>
        <end position="172"/>
    </location>
</feature>